<keyword evidence="5" id="KW-1185">Reference proteome</keyword>
<evidence type="ECO:0000256" key="3">
    <source>
        <dbReference type="SAM" id="SignalP"/>
    </source>
</evidence>
<keyword evidence="2" id="KW-0472">Membrane</keyword>
<feature type="transmembrane region" description="Helical" evidence="2">
    <location>
        <begin position="467"/>
        <end position="484"/>
    </location>
</feature>
<comment type="caution">
    <text evidence="4">The sequence shown here is derived from an EMBL/GenBank/DDBJ whole genome shotgun (WGS) entry which is preliminary data.</text>
</comment>
<feature type="transmembrane region" description="Helical" evidence="2">
    <location>
        <begin position="594"/>
        <end position="611"/>
    </location>
</feature>
<feature type="transmembrane region" description="Helical" evidence="2">
    <location>
        <begin position="740"/>
        <end position="759"/>
    </location>
</feature>
<feature type="transmembrane region" description="Helical" evidence="2">
    <location>
        <begin position="568"/>
        <end position="588"/>
    </location>
</feature>
<feature type="transmembrane region" description="Helical" evidence="2">
    <location>
        <begin position="715"/>
        <end position="734"/>
    </location>
</feature>
<protein>
    <recommendedName>
        <fullName evidence="6">Phosphoglyceromutase</fullName>
    </recommendedName>
</protein>
<gene>
    <name evidence="4" type="ORF">O3V59_15695</name>
</gene>
<name>A0A9X3TTE6_9BACL</name>
<keyword evidence="2" id="KW-1133">Transmembrane helix</keyword>
<proteinExistence type="predicted"/>
<feature type="region of interest" description="Disordered" evidence="1">
    <location>
        <begin position="120"/>
        <end position="144"/>
    </location>
</feature>
<dbReference type="RefSeq" id="WP_271140517.1">
    <property type="nucleotide sequence ID" value="NZ_JAPYYP010000022.1"/>
</dbReference>
<sequence length="770" mass="82401">MRTKGLQVLAACLLLASVANPEAAAAAVAVGSAVTAEKPVRTTGADPVHPAGRQVVALFVEGLSFRELDRLRGYPHVGTWLEQAEAGALSIRTPGARTAANGYLLLGSGGPAVYTERSGTAYHPEEPLSSGETAGERARQLSPPDGADVARFRVVFPGIYRLHAENRDKPYTARIGLLGETLARRGIPAASYGSGDYDDVRQRHAVLFAMDERGLVPRGDLSAAVSEQKDGYPYGVRTRYDYLASRIHADRTSGLIAVQLSDLARLYQMADDMAPDRFARQYEQVLADLGAFLDRVLRERRPEQLVMLLSPAPNVQAQKEKALLTPILLWRGGTAGVLTSATTRQAGVVSGLDVLPTVLSWLRVPPPEGLSGHLLRLSAEKRFSDLLREVDRIHHIYANRSSVLYTYVMLQIVILGAASLLWLWGRRTGGERLNLARRIVRLALLSMLWFPLLFLAEGLVGWKVPPAVVLGAVITAAMAGGMLLEQGRSLPAGLAAVAGVTALALLADGMFGNPAMRRSYLGYDPVIGARFYGLGNEYEGVLIGSAILFAAALCQWRRDRREAAEGGADPLSVTVGSGLFSLVLYYMASPGLGADAGGFLAGLVGFSVAFVRMQGWRFGKKGLLLLAGGVLAGAVVLAGASLLSVQPPTHIGRAAQQIVSGDWTEVARIVQRKLEMNLRLIRVSVWSKVFAVSLVVLGLLALCNDRYLRHLARDYPYLVKGVSGVIAGSLAGLLLNDSGIITAATCIVFLVVPALYAALGETEEQRCSTS</sequence>
<reference evidence="4" key="1">
    <citation type="submission" date="2022-12" db="EMBL/GenBank/DDBJ databases">
        <title>Draft genome sequence of the thermophilic strain Brevibacillus thermoruber HT42, isolated from Los Humeros, Puebla, Mexico, with biotechnological potential.</title>
        <authorList>
            <person name="Lara Sanchez J."/>
            <person name="Solis Palacios R."/>
            <person name="Bustos Baena A.S."/>
            <person name="Ruz Baez A.E."/>
            <person name="Espinosa Luna G."/>
            <person name="Oliart Ros R.M."/>
        </authorList>
    </citation>
    <scope>NUCLEOTIDE SEQUENCE</scope>
    <source>
        <strain evidence="4">HT42</strain>
    </source>
</reference>
<feature type="transmembrane region" description="Helical" evidence="2">
    <location>
        <begin position="623"/>
        <end position="643"/>
    </location>
</feature>
<dbReference type="Proteomes" id="UP001151071">
    <property type="component" value="Unassembled WGS sequence"/>
</dbReference>
<feature type="transmembrane region" description="Helical" evidence="2">
    <location>
        <begin position="404"/>
        <end position="423"/>
    </location>
</feature>
<feature type="transmembrane region" description="Helical" evidence="2">
    <location>
        <begin position="435"/>
        <end position="455"/>
    </location>
</feature>
<evidence type="ECO:0008006" key="6">
    <source>
        <dbReference type="Google" id="ProtNLM"/>
    </source>
</evidence>
<feature type="transmembrane region" description="Helical" evidence="2">
    <location>
        <begin position="491"/>
        <end position="511"/>
    </location>
</feature>
<keyword evidence="3" id="KW-0732">Signal</keyword>
<evidence type="ECO:0000256" key="2">
    <source>
        <dbReference type="SAM" id="Phobius"/>
    </source>
</evidence>
<feature type="signal peptide" evidence="3">
    <location>
        <begin position="1"/>
        <end position="24"/>
    </location>
</feature>
<organism evidence="4 5">
    <name type="scientific">Brevibacillus thermoruber</name>
    <dbReference type="NCBI Taxonomy" id="33942"/>
    <lineage>
        <taxon>Bacteria</taxon>
        <taxon>Bacillati</taxon>
        <taxon>Bacillota</taxon>
        <taxon>Bacilli</taxon>
        <taxon>Bacillales</taxon>
        <taxon>Paenibacillaceae</taxon>
        <taxon>Brevibacillus</taxon>
    </lineage>
</organism>
<dbReference type="AlphaFoldDB" id="A0A9X3TTE6"/>
<feature type="chain" id="PRO_5040802422" description="Phosphoglyceromutase" evidence="3">
    <location>
        <begin position="25"/>
        <end position="770"/>
    </location>
</feature>
<evidence type="ECO:0000256" key="1">
    <source>
        <dbReference type="SAM" id="MobiDB-lite"/>
    </source>
</evidence>
<accession>A0A9X3TTE6</accession>
<dbReference type="EMBL" id="JAPYYP010000022">
    <property type="protein sequence ID" value="MDA5109810.1"/>
    <property type="molecule type" value="Genomic_DNA"/>
</dbReference>
<evidence type="ECO:0000313" key="4">
    <source>
        <dbReference type="EMBL" id="MDA5109810.1"/>
    </source>
</evidence>
<keyword evidence="2" id="KW-0812">Transmembrane</keyword>
<feature type="transmembrane region" description="Helical" evidence="2">
    <location>
        <begin position="538"/>
        <end position="556"/>
    </location>
</feature>
<feature type="transmembrane region" description="Helical" evidence="2">
    <location>
        <begin position="685"/>
        <end position="703"/>
    </location>
</feature>
<evidence type="ECO:0000313" key="5">
    <source>
        <dbReference type="Proteomes" id="UP001151071"/>
    </source>
</evidence>